<sequence length="39" mass="4235">MTFGSEPSLAFITTEPQADRLGLTRSGEENPAPWAGSRR</sequence>
<dbReference type="EMBL" id="JAGGLR010000021">
    <property type="protein sequence ID" value="MBP2065860.1"/>
    <property type="molecule type" value="Genomic_DNA"/>
</dbReference>
<feature type="region of interest" description="Disordered" evidence="1">
    <location>
        <begin position="1"/>
        <end position="39"/>
    </location>
</feature>
<accession>A0ABS4N1F4</accession>
<reference evidence="2 3" key="1">
    <citation type="submission" date="2021-03" db="EMBL/GenBank/DDBJ databases">
        <title>Genomic Encyclopedia of Type Strains, Phase IV (KMG-IV): sequencing the most valuable type-strain genomes for metagenomic binning, comparative biology and taxonomic classification.</title>
        <authorList>
            <person name="Goeker M."/>
        </authorList>
    </citation>
    <scope>NUCLEOTIDE SEQUENCE [LARGE SCALE GENOMIC DNA]</scope>
    <source>
        <strain evidence="2 3">DSM 41954</strain>
    </source>
</reference>
<protein>
    <submittedName>
        <fullName evidence="2">Uncharacterized protein</fullName>
    </submittedName>
</protein>
<evidence type="ECO:0000313" key="2">
    <source>
        <dbReference type="EMBL" id="MBP2065860.1"/>
    </source>
</evidence>
<comment type="caution">
    <text evidence="2">The sequence shown here is derived from an EMBL/GenBank/DDBJ whole genome shotgun (WGS) entry which is preliminary data.</text>
</comment>
<keyword evidence="3" id="KW-1185">Reference proteome</keyword>
<proteinExistence type="predicted"/>
<evidence type="ECO:0000256" key="1">
    <source>
        <dbReference type="SAM" id="MobiDB-lite"/>
    </source>
</evidence>
<dbReference type="Proteomes" id="UP000756710">
    <property type="component" value="Unassembled WGS sequence"/>
</dbReference>
<name>A0ABS4N1F4_9ACTN</name>
<gene>
    <name evidence="2" type="ORF">J2Z30_006902</name>
</gene>
<evidence type="ECO:0000313" key="3">
    <source>
        <dbReference type="Proteomes" id="UP000756710"/>
    </source>
</evidence>
<organism evidence="2 3">
    <name type="scientific">Streptomyces iranensis</name>
    <dbReference type="NCBI Taxonomy" id="576784"/>
    <lineage>
        <taxon>Bacteria</taxon>
        <taxon>Bacillati</taxon>
        <taxon>Actinomycetota</taxon>
        <taxon>Actinomycetes</taxon>
        <taxon>Kitasatosporales</taxon>
        <taxon>Streptomycetaceae</taxon>
        <taxon>Streptomyces</taxon>
        <taxon>Streptomyces violaceusniger group</taxon>
    </lineage>
</organism>